<dbReference type="InterPro" id="IPR051122">
    <property type="entry name" value="SDR_DHRS6-like"/>
</dbReference>
<dbReference type="PANTHER" id="PTHR43477:SF4">
    <property type="entry name" value="DEHYDROGENASE_REDUCTASE SDR FAMILY MEMBER 6"/>
    <property type="match status" value="1"/>
</dbReference>
<evidence type="ECO:0000313" key="4">
    <source>
        <dbReference type="EMBL" id="AZS51093.1"/>
    </source>
</evidence>
<dbReference type="Proteomes" id="UP000273143">
    <property type="component" value="Chromosome"/>
</dbReference>
<dbReference type="KEGG" id="emo:DM558_10065"/>
<reference evidence="5" key="1">
    <citation type="submission" date="2018-06" db="EMBL/GenBank/DDBJ databases">
        <title>Complete genome of Pseudomonas insecticola strain QZS01.</title>
        <authorList>
            <person name="Wang J."/>
            <person name="Su Q."/>
        </authorList>
    </citation>
    <scope>NUCLEOTIDE SEQUENCE [LARGE SCALE GENOMIC DNA]</scope>
    <source>
        <strain evidence="5">QZS01</strain>
    </source>
</reference>
<keyword evidence="2" id="KW-0560">Oxidoreductase</keyword>
<dbReference type="SUPFAM" id="SSF51735">
    <property type="entry name" value="NAD(P)-binding Rossmann-fold domains"/>
    <property type="match status" value="1"/>
</dbReference>
<dbReference type="RefSeq" id="WP_127163890.1">
    <property type="nucleotide sequence ID" value="NZ_CP029822.1"/>
</dbReference>
<dbReference type="PANTHER" id="PTHR43477">
    <property type="entry name" value="DIHYDROANTICAPSIN 7-DEHYDROGENASE"/>
    <property type="match status" value="1"/>
</dbReference>
<accession>A0A3Q9JNN7</accession>
<comment type="similarity">
    <text evidence="1">Belongs to the short-chain dehydrogenases/reductases (SDR) family.</text>
</comment>
<dbReference type="EMBL" id="CP029822">
    <property type="protein sequence ID" value="AZS51093.1"/>
    <property type="molecule type" value="Genomic_DNA"/>
</dbReference>
<protein>
    <submittedName>
        <fullName evidence="4">SDR family oxidoreductase</fullName>
    </submittedName>
</protein>
<gene>
    <name evidence="4" type="ORF">DM558_10065</name>
</gene>
<evidence type="ECO:0000256" key="1">
    <source>
        <dbReference type="ARBA" id="ARBA00006484"/>
    </source>
</evidence>
<organism evidence="4 5">
    <name type="scientific">Entomomonas moraniae</name>
    <dbReference type="NCBI Taxonomy" id="2213226"/>
    <lineage>
        <taxon>Bacteria</taxon>
        <taxon>Pseudomonadati</taxon>
        <taxon>Pseudomonadota</taxon>
        <taxon>Gammaproteobacteria</taxon>
        <taxon>Pseudomonadales</taxon>
        <taxon>Pseudomonadaceae</taxon>
        <taxon>Entomomonas</taxon>
    </lineage>
</organism>
<keyword evidence="5" id="KW-1185">Reference proteome</keyword>
<dbReference type="NCBIfam" id="NF004779">
    <property type="entry name" value="PRK06125.1"/>
    <property type="match status" value="1"/>
</dbReference>
<dbReference type="PRINTS" id="PR00081">
    <property type="entry name" value="GDHRDH"/>
</dbReference>
<keyword evidence="3" id="KW-0520">NAD</keyword>
<evidence type="ECO:0000256" key="2">
    <source>
        <dbReference type="ARBA" id="ARBA00023002"/>
    </source>
</evidence>
<dbReference type="InterPro" id="IPR002347">
    <property type="entry name" value="SDR_fam"/>
</dbReference>
<name>A0A3Q9JNN7_9GAMM</name>
<dbReference type="Gene3D" id="3.40.50.720">
    <property type="entry name" value="NAD(P)-binding Rossmann-like Domain"/>
    <property type="match status" value="1"/>
</dbReference>
<dbReference type="AlphaFoldDB" id="A0A3Q9JNN7"/>
<dbReference type="InterPro" id="IPR036291">
    <property type="entry name" value="NAD(P)-bd_dom_sf"/>
</dbReference>
<sequence>MELNLQRKKMLITGASQGIGERIAFSFAHEGCDIHLVSRSADKLEAIAQQIREKYGVNVGYTAIDMTEEGACQCIVDEAGHIDILINNAGVVPAGNLASISAEKWREGWELKGFGYIDMIRLVYHAMKKAGGGVIINNIGSGGEVCDPNYIEGAACNASLMAITKALGSSSLNDNIRVVGVNPGPVKTERISKMMAHIKTGNNKGNDKEVKNPFSHFPLGRPAEPQEVVDLLLFLASPRASYISGTIITIDGGLSAQRKVF</sequence>
<proteinExistence type="inferred from homology"/>
<evidence type="ECO:0000313" key="5">
    <source>
        <dbReference type="Proteomes" id="UP000273143"/>
    </source>
</evidence>
<dbReference type="GO" id="GO:0016491">
    <property type="term" value="F:oxidoreductase activity"/>
    <property type="evidence" value="ECO:0007669"/>
    <property type="project" value="UniProtKB-KW"/>
</dbReference>
<dbReference type="Pfam" id="PF13561">
    <property type="entry name" value="adh_short_C2"/>
    <property type="match status" value="1"/>
</dbReference>
<evidence type="ECO:0000256" key="3">
    <source>
        <dbReference type="ARBA" id="ARBA00023027"/>
    </source>
</evidence>